<gene>
    <name evidence="2" type="ORF">HHL25_08035</name>
</gene>
<comment type="caution">
    <text evidence="2">The sequence shown here is derived from an EMBL/GenBank/DDBJ whole genome shotgun (WGS) entry which is preliminary data.</text>
</comment>
<evidence type="ECO:0000259" key="1">
    <source>
        <dbReference type="Pfam" id="PF13480"/>
    </source>
</evidence>
<dbReference type="InterPro" id="IPR038740">
    <property type="entry name" value="BioF2-like_GNAT_dom"/>
</dbReference>
<accession>A0A7Y0FV52</accession>
<keyword evidence="3" id="KW-1185">Reference proteome</keyword>
<dbReference type="SUPFAM" id="SSF55729">
    <property type="entry name" value="Acyl-CoA N-acyltransferases (Nat)"/>
    <property type="match status" value="1"/>
</dbReference>
<name>A0A7Y0FV52_9HYPH</name>
<dbReference type="Gene3D" id="3.40.630.30">
    <property type="match status" value="1"/>
</dbReference>
<feature type="domain" description="BioF2-like acetyltransferase" evidence="1">
    <location>
        <begin position="196"/>
        <end position="350"/>
    </location>
</feature>
<dbReference type="EMBL" id="JABBGK010000001">
    <property type="protein sequence ID" value="NML74068.1"/>
    <property type="molecule type" value="Genomic_DNA"/>
</dbReference>
<sequence>MHSVERATVAPAGLVALSAPATAAPSIGGEIELKLHDRLEPLESDWRRLEADNLNSLHQSYDWCSAWAKTHDNTLAIVQGCQNGRTVFILPLELVRHGMVRSAQFIGGRFNNINTGLFSTEFRDHATTEDGTVIVRALTRLLAGKADLVNLTNIPLDWRGARHPLVGLPAIENQNHAFQLPLTADFEQTIAQLNGKRRRKKYRSQCRKIEAEGGFDHFIARTGAEKQALLATFFDQKAIRFKAHGIPNVFQSPETQAFFRMLLEVDRGSADTPLELHAIRLKGAHEGKIAAIAGLSRKGDHVICQFGSIDESLVAEASPGELLFWLMIERCCEEGAALFDFGLGDQDYKRRWCTVETIQHDILLPISAAGRIASIAQRGVTRAKAVIKGNPQLYSVIQRMRAHADSAPARSTGPED</sequence>
<dbReference type="GO" id="GO:0016740">
    <property type="term" value="F:transferase activity"/>
    <property type="evidence" value="ECO:0007669"/>
    <property type="project" value="UniProtKB-KW"/>
</dbReference>
<evidence type="ECO:0000313" key="2">
    <source>
        <dbReference type="EMBL" id="NML74068.1"/>
    </source>
</evidence>
<dbReference type="InterPro" id="IPR016181">
    <property type="entry name" value="Acyl_CoA_acyltransferase"/>
</dbReference>
<protein>
    <submittedName>
        <fullName evidence="2">GNAT family N-acetyltransferase</fullName>
    </submittedName>
</protein>
<reference evidence="2 3" key="1">
    <citation type="submission" date="2020-04" db="EMBL/GenBank/DDBJ databases">
        <title>Rhizobium sp. S-51 isolated from soil.</title>
        <authorList>
            <person name="Dahal R.H."/>
        </authorList>
    </citation>
    <scope>NUCLEOTIDE SEQUENCE [LARGE SCALE GENOMIC DNA]</scope>
    <source>
        <strain evidence="2 3">S-51</strain>
    </source>
</reference>
<dbReference type="Pfam" id="PF13480">
    <property type="entry name" value="Acetyltransf_6"/>
    <property type="match status" value="1"/>
</dbReference>
<evidence type="ECO:0000313" key="3">
    <source>
        <dbReference type="Proteomes" id="UP000541470"/>
    </source>
</evidence>
<dbReference type="AlphaFoldDB" id="A0A7Y0FV52"/>
<organism evidence="2 3">
    <name type="scientific">Rhizobium terricola</name>
    <dbReference type="NCBI Taxonomy" id="2728849"/>
    <lineage>
        <taxon>Bacteria</taxon>
        <taxon>Pseudomonadati</taxon>
        <taxon>Pseudomonadota</taxon>
        <taxon>Alphaproteobacteria</taxon>
        <taxon>Hyphomicrobiales</taxon>
        <taxon>Rhizobiaceae</taxon>
        <taxon>Rhizobium/Agrobacterium group</taxon>
        <taxon>Rhizobium</taxon>
    </lineage>
</organism>
<dbReference type="Proteomes" id="UP000541470">
    <property type="component" value="Unassembled WGS sequence"/>
</dbReference>
<keyword evidence="2" id="KW-0808">Transferase</keyword>
<proteinExistence type="predicted"/>